<dbReference type="InterPro" id="IPR010352">
    <property type="entry name" value="DUF945"/>
</dbReference>
<keyword evidence="1" id="KW-0449">Lipoprotein</keyword>
<dbReference type="EMBL" id="AQGQ01000030">
    <property type="protein sequence ID" value="EOD55817.1"/>
    <property type="molecule type" value="Genomic_DNA"/>
</dbReference>
<dbReference type="PROSITE" id="PS51257">
    <property type="entry name" value="PROKAR_LIPOPROTEIN"/>
    <property type="match status" value="1"/>
</dbReference>
<sequence>MDGLMKKWIWGVAGAALIGAGLGACWYTGNEFDRQLAEQIVKLREQSGIELQWQQGRSDLWHRDGEARLIIGPDALAQLDGELSHGEPIVLAFKVEGVILPLYVKSQLLLDTEQGSLAPLLASQGLKEWRLELASLTNLLTQGNQSKLNIGAFSLKHEQGKMTFEPLQADYSGDLVGNGHMTLNWAGMSLHETQGGADMMLADLNGSAELRDVDGSWLSPQSAMTLASFSLQQPQEGINVSLQRLTSHSRLEGEDADTLSNRYQIQLAALDMANDTDSLALTDAKLDLEIKGLDLAGYQALQELSAQGNLDQQALLVALDQVLDRGLTLTLTDLSSRLNGEPASLAGQLTLASTTLANLAGQEDGMKALSGFFKLSLSEGMGEAVPQLAPMLVQLQQLGYLKAQQNNLKAELKLQEGKLTVNELPL</sequence>
<name>R1F7U7_9GAMM</name>
<keyword evidence="2" id="KW-1185">Reference proteome</keyword>
<evidence type="ECO:0000313" key="2">
    <source>
        <dbReference type="Proteomes" id="UP000013526"/>
    </source>
</evidence>
<proteinExistence type="predicted"/>
<reference evidence="1 2" key="1">
    <citation type="journal article" date="2013" name="Genome Announc.">
        <title>Draft Genome Sequence of Aeromonas molluscorum Strain 848TT, Isolated from Bivalve Molluscs.</title>
        <authorList>
            <person name="Spataro N."/>
            <person name="Farfan M."/>
            <person name="Albarral V."/>
            <person name="Sanglas A."/>
            <person name="Loren J.G."/>
            <person name="Fuste M.C."/>
            <person name="Bosch E."/>
        </authorList>
    </citation>
    <scope>NUCLEOTIDE SEQUENCE [LARGE SCALE GENOMIC DNA]</scope>
    <source>
        <strain evidence="1 2">848</strain>
    </source>
</reference>
<evidence type="ECO:0000313" key="1">
    <source>
        <dbReference type="EMBL" id="EOD55817.1"/>
    </source>
</evidence>
<organism evidence="1 2">
    <name type="scientific">Aeromonas molluscorum 848</name>
    <dbReference type="NCBI Taxonomy" id="1268236"/>
    <lineage>
        <taxon>Bacteria</taxon>
        <taxon>Pseudomonadati</taxon>
        <taxon>Pseudomonadota</taxon>
        <taxon>Gammaproteobacteria</taxon>
        <taxon>Aeromonadales</taxon>
        <taxon>Aeromonadaceae</taxon>
        <taxon>Aeromonas</taxon>
    </lineage>
</organism>
<dbReference type="PATRIC" id="fig|1268236.3.peg.1400"/>
<protein>
    <submittedName>
        <fullName evidence="1">Lipoprotein</fullName>
    </submittedName>
</protein>
<comment type="caution">
    <text evidence="1">The sequence shown here is derived from an EMBL/GenBank/DDBJ whole genome shotgun (WGS) entry which is preliminary data.</text>
</comment>
<gene>
    <name evidence="1" type="ORF">G113_07048</name>
</gene>
<dbReference type="Proteomes" id="UP000013526">
    <property type="component" value="Unassembled WGS sequence"/>
</dbReference>
<accession>R1F7U7</accession>
<dbReference type="AlphaFoldDB" id="R1F7U7"/>
<dbReference type="Pfam" id="PF06097">
    <property type="entry name" value="DUF945"/>
    <property type="match status" value="1"/>
</dbReference>